<organism evidence="2 3">
    <name type="scientific">Lomovskayavirus BT1</name>
    <dbReference type="NCBI Taxonomy" id="225588"/>
    <lineage>
        <taxon>Viruses</taxon>
        <taxon>Duplodnaviria</taxon>
        <taxon>Heunggongvirae</taxon>
        <taxon>Uroviricota</taxon>
        <taxon>Caudoviricetes</taxon>
        <taxon>Colingsworthviridae</taxon>
        <taxon>Lomovskayavirus</taxon>
    </lineage>
</organism>
<dbReference type="Proteomes" id="UP000001251">
    <property type="component" value="Segment"/>
</dbReference>
<evidence type="ECO:0000313" key="2">
    <source>
        <dbReference type="EMBL" id="CAD80138.1"/>
    </source>
</evidence>
<dbReference type="EMBL" id="AJ550940">
    <property type="protein sequence ID" value="CAD80138.1"/>
    <property type="molecule type" value="Genomic_DNA"/>
</dbReference>
<accession>Q858Y7</accession>
<feature type="region of interest" description="Disordered" evidence="1">
    <location>
        <begin position="102"/>
        <end position="137"/>
    </location>
</feature>
<dbReference type="KEGG" id="vg:1258868"/>
<evidence type="ECO:0000313" key="3">
    <source>
        <dbReference type="Proteomes" id="UP000001251"/>
    </source>
</evidence>
<feature type="compositionally biased region" description="Basic residues" evidence="1">
    <location>
        <begin position="114"/>
        <end position="123"/>
    </location>
</feature>
<keyword evidence="3" id="KW-1185">Reference proteome</keyword>
<dbReference type="RefSeq" id="NP_813730.1">
    <property type="nucleotide sequence ID" value="NC_004664.2"/>
</dbReference>
<protein>
    <submittedName>
        <fullName evidence="2">Gp15</fullName>
    </submittedName>
</protein>
<sequence>MHITNETKAILHTEGTGRVIGFVKSSEPGKISIAVPNDRAVMIPAQARQLAAWLNEEADRAERVSTNARTDAGWRAREAERQAAIREALDTDRVTFRGRTYVRRGEFGPNGPMSRRRRARRRHSEGQRRPLSGSTHGFARTQCFAVRTVGPKGSRRMTC</sequence>
<dbReference type="GeneID" id="1258868"/>
<proteinExistence type="predicted"/>
<evidence type="ECO:0000256" key="1">
    <source>
        <dbReference type="SAM" id="MobiDB-lite"/>
    </source>
</evidence>
<name>Q858Y7_9CAUD</name>
<gene>
    <name evidence="2" type="primary">15</name>
</gene>
<reference evidence="2 3" key="1">
    <citation type="journal article" date="2003" name="J. Bacteriol.">
        <title>Integration site for Streptomyces phage phiBT1 and development of site-specific integrating vectors.</title>
        <authorList>
            <person name="Gregory M.A."/>
            <person name="Till R."/>
            <person name="Smith M.C."/>
        </authorList>
    </citation>
    <scope>NUCLEOTIDE SEQUENCE</scope>
</reference>
<dbReference type="OrthoDB" id="36224at10239"/>